<evidence type="ECO:0000256" key="5">
    <source>
        <dbReference type="SAM" id="Phobius"/>
    </source>
</evidence>
<dbReference type="EMBL" id="QJJX01000021">
    <property type="protein sequence ID" value="PXX21262.1"/>
    <property type="molecule type" value="Genomic_DNA"/>
</dbReference>
<keyword evidence="2 5" id="KW-0812">Transmembrane</keyword>
<evidence type="ECO:0000313" key="6">
    <source>
        <dbReference type="EMBL" id="PXX21262.1"/>
    </source>
</evidence>
<feature type="transmembrane region" description="Helical" evidence="5">
    <location>
        <begin position="107"/>
        <end position="123"/>
    </location>
</feature>
<keyword evidence="4 5" id="KW-0472">Membrane</keyword>
<gene>
    <name evidence="6" type="ORF">EJ73_01786</name>
</gene>
<keyword evidence="3 5" id="KW-1133">Transmembrane helix</keyword>
<dbReference type="STRING" id="1122991.GCA_000613445_01532"/>
<reference evidence="6 7" key="1">
    <citation type="submission" date="2018-05" db="EMBL/GenBank/DDBJ databases">
        <title>Genomic Encyclopedia of Type Strains, Phase I: the one thousand microbial genomes (KMG-I) project.</title>
        <authorList>
            <person name="Kyrpides N."/>
        </authorList>
    </citation>
    <scope>NUCLEOTIDE SEQUENCE [LARGE SCALE GENOMIC DNA]</scope>
    <source>
        <strain evidence="6 7">DSM 15611</strain>
    </source>
</reference>
<organism evidence="6 7">
    <name type="scientific">Hoylesella shahii DSM 15611 = JCM 12083</name>
    <dbReference type="NCBI Taxonomy" id="1122991"/>
    <lineage>
        <taxon>Bacteria</taxon>
        <taxon>Pseudomonadati</taxon>
        <taxon>Bacteroidota</taxon>
        <taxon>Bacteroidia</taxon>
        <taxon>Bacteroidales</taxon>
        <taxon>Prevotellaceae</taxon>
        <taxon>Hoylesella</taxon>
    </lineage>
</organism>
<dbReference type="AlphaFoldDB" id="A0A318HSL7"/>
<evidence type="ECO:0000256" key="2">
    <source>
        <dbReference type="ARBA" id="ARBA00022692"/>
    </source>
</evidence>
<protein>
    <submittedName>
        <fullName evidence="6">Phage-related holin</fullName>
    </submittedName>
</protein>
<dbReference type="Pfam" id="PF05105">
    <property type="entry name" value="Phage_holin_4_1"/>
    <property type="match status" value="1"/>
</dbReference>
<dbReference type="NCBIfam" id="NF035928">
    <property type="entry name" value="holin_1"/>
    <property type="match status" value="1"/>
</dbReference>
<accession>A0A318HSL7</accession>
<evidence type="ECO:0000313" key="7">
    <source>
        <dbReference type="Proteomes" id="UP000248314"/>
    </source>
</evidence>
<feature type="transmembrane region" description="Helical" evidence="5">
    <location>
        <begin position="43"/>
        <end position="63"/>
    </location>
</feature>
<evidence type="ECO:0000256" key="4">
    <source>
        <dbReference type="ARBA" id="ARBA00023136"/>
    </source>
</evidence>
<evidence type="ECO:0000256" key="1">
    <source>
        <dbReference type="ARBA" id="ARBA00004141"/>
    </source>
</evidence>
<name>A0A318HSL7_9BACT</name>
<sequence length="184" mass="20808">MDCPDFSPSKKPPTRRKGLIINPFHSFLSGLLDIKKRDNMKRLPMISIVSLPLSIVADIARYLYQDWEFAKWIAILVAVDTVLGIVKHLMHKDASSGSFFSKFGKKIAIYIVLLILSNVLSNYTVQGSVVGATQWIGTYLCVFMMVREAFSCVENIQAIYPILPPSFVKRLKDFNDRGEYTAEP</sequence>
<dbReference type="Proteomes" id="UP000248314">
    <property type="component" value="Unassembled WGS sequence"/>
</dbReference>
<dbReference type="InterPro" id="IPR006480">
    <property type="entry name" value="Phage_holin_4_1"/>
</dbReference>
<comment type="caution">
    <text evidence="6">The sequence shown here is derived from an EMBL/GenBank/DDBJ whole genome shotgun (WGS) entry which is preliminary data.</text>
</comment>
<evidence type="ECO:0000256" key="3">
    <source>
        <dbReference type="ARBA" id="ARBA00022989"/>
    </source>
</evidence>
<proteinExistence type="predicted"/>
<feature type="transmembrane region" description="Helical" evidence="5">
    <location>
        <begin position="69"/>
        <end position="86"/>
    </location>
</feature>
<dbReference type="GO" id="GO:0016020">
    <property type="term" value="C:membrane"/>
    <property type="evidence" value="ECO:0007669"/>
    <property type="project" value="UniProtKB-SubCell"/>
</dbReference>
<comment type="subcellular location">
    <subcellularLocation>
        <location evidence="1">Membrane</location>
        <topology evidence="1">Multi-pass membrane protein</topology>
    </subcellularLocation>
</comment>
<keyword evidence="7" id="KW-1185">Reference proteome</keyword>